<dbReference type="Proteomes" id="UP000198885">
    <property type="component" value="Unassembled WGS sequence"/>
</dbReference>
<organism evidence="2 3">
    <name type="scientific">Tranquillimonas rosea</name>
    <dbReference type="NCBI Taxonomy" id="641238"/>
    <lineage>
        <taxon>Bacteria</taxon>
        <taxon>Pseudomonadati</taxon>
        <taxon>Pseudomonadota</taxon>
        <taxon>Alphaproteobacteria</taxon>
        <taxon>Rhodobacterales</taxon>
        <taxon>Roseobacteraceae</taxon>
        <taxon>Tranquillimonas</taxon>
    </lineage>
</organism>
<evidence type="ECO:0000256" key="1">
    <source>
        <dbReference type="SAM" id="MobiDB-lite"/>
    </source>
</evidence>
<accession>A0A1H9TKG9</accession>
<gene>
    <name evidence="2" type="ORF">SAMN04490244_104214</name>
</gene>
<evidence type="ECO:0000313" key="2">
    <source>
        <dbReference type="EMBL" id="SER97103.1"/>
    </source>
</evidence>
<protein>
    <submittedName>
        <fullName evidence="2">Uncharacterized protein</fullName>
    </submittedName>
</protein>
<dbReference type="EMBL" id="FOGU01000004">
    <property type="protein sequence ID" value="SER97103.1"/>
    <property type="molecule type" value="Genomic_DNA"/>
</dbReference>
<feature type="compositionally biased region" description="Basic residues" evidence="1">
    <location>
        <begin position="46"/>
        <end position="63"/>
    </location>
</feature>
<name>A0A1H9TKG9_9RHOB</name>
<feature type="compositionally biased region" description="Basic and acidic residues" evidence="1">
    <location>
        <begin position="23"/>
        <end position="39"/>
    </location>
</feature>
<dbReference type="AlphaFoldDB" id="A0A1H9TKG9"/>
<keyword evidence="3" id="KW-1185">Reference proteome</keyword>
<evidence type="ECO:0000313" key="3">
    <source>
        <dbReference type="Proteomes" id="UP000198885"/>
    </source>
</evidence>
<feature type="region of interest" description="Disordered" evidence="1">
    <location>
        <begin position="21"/>
        <end position="63"/>
    </location>
</feature>
<dbReference type="STRING" id="641238.SAMN04490244_104214"/>
<sequence length="63" mass="7259">MIGRRLMRQMINKGVDAGIDKTLGAKKDKRDMSRSEREQLQASKTNSKRAKKGLRVLRKIGRF</sequence>
<proteinExistence type="predicted"/>
<reference evidence="2 3" key="1">
    <citation type="submission" date="2016-10" db="EMBL/GenBank/DDBJ databases">
        <authorList>
            <person name="de Groot N.N."/>
        </authorList>
    </citation>
    <scope>NUCLEOTIDE SEQUENCE [LARGE SCALE GENOMIC DNA]</scope>
    <source>
        <strain evidence="2 3">DSM 23042</strain>
    </source>
</reference>